<dbReference type="PANTHER" id="PTHR38460:SF1">
    <property type="entry name" value="TAUTOMERASE YOLI-RELATED"/>
    <property type="match status" value="1"/>
</dbReference>
<gene>
    <name evidence="1" type="ORF">C0Z19_24395</name>
</gene>
<comment type="caution">
    <text evidence="1">The sequence shown here is derived from an EMBL/GenBank/DDBJ whole genome shotgun (WGS) entry which is preliminary data.</text>
</comment>
<sequence length="135" mass="15291">MPFIRTSVHKDISQQQRQCIVDGIHQALVDSIGMPSDELFNMLAEYESSQFWCSRTFNGIARSDRVVVVEITLRRGRSDAMKRELYANVARNLESNAGVSPKDVFIFMHENDYSDWSVGEGKFAMALAQQLGVDN</sequence>
<reference evidence="1 2" key="1">
    <citation type="submission" date="2018-01" db="EMBL/GenBank/DDBJ databases">
        <title>Whole genome analyses suggest that Burkholderia sensu lato contains two further novel genera in the rhizoxinica-symbiotica group Mycetohabitans gen. nov., and Trinickia gen. nov.: implications for the evolution of diazotrophy and nodulation in the Burkholderiaceae.</title>
        <authorList>
            <person name="Estrada-de los Santos P."/>
            <person name="Palmer M."/>
            <person name="Chavez-Ramirez B."/>
            <person name="Beukes C."/>
            <person name="Steenkamp E.T."/>
            <person name="Hirsch A.M."/>
            <person name="Manyaka P."/>
            <person name="Maluk M."/>
            <person name="Lafos M."/>
            <person name="Crook M."/>
            <person name="Gross E."/>
            <person name="Simon M.F."/>
            <person name="Bueno dos Reis Junior F."/>
            <person name="Poole P.S."/>
            <person name="Venter S.N."/>
            <person name="James E.K."/>
        </authorList>
    </citation>
    <scope>NUCLEOTIDE SEQUENCE [LARGE SCALE GENOMIC DNA]</scope>
    <source>
        <strain evidence="1 2">GP25-8</strain>
    </source>
</reference>
<dbReference type="Gene3D" id="3.30.429.10">
    <property type="entry name" value="Macrophage Migration Inhibitory Factor"/>
    <property type="match status" value="1"/>
</dbReference>
<evidence type="ECO:0000313" key="2">
    <source>
        <dbReference type="Proteomes" id="UP000235347"/>
    </source>
</evidence>
<name>A0A2N7VJL5_9BURK</name>
<keyword evidence="2" id="KW-1185">Reference proteome</keyword>
<dbReference type="InterPro" id="IPR014347">
    <property type="entry name" value="Tautomerase/MIF_sf"/>
</dbReference>
<protein>
    <submittedName>
        <fullName evidence="1">Tautomerase family protein</fullName>
    </submittedName>
</protein>
<dbReference type="PANTHER" id="PTHR38460">
    <property type="entry name" value="TAUTOMERASE YOLI-RELATED"/>
    <property type="match status" value="1"/>
</dbReference>
<dbReference type="Proteomes" id="UP000235347">
    <property type="component" value="Unassembled WGS sequence"/>
</dbReference>
<evidence type="ECO:0000313" key="1">
    <source>
        <dbReference type="EMBL" id="PMS17297.1"/>
    </source>
</evidence>
<organism evidence="1 2">
    <name type="scientific">Trinickia soli</name>
    <dbReference type="NCBI Taxonomy" id="380675"/>
    <lineage>
        <taxon>Bacteria</taxon>
        <taxon>Pseudomonadati</taxon>
        <taxon>Pseudomonadota</taxon>
        <taxon>Betaproteobacteria</taxon>
        <taxon>Burkholderiales</taxon>
        <taxon>Burkholderiaceae</taxon>
        <taxon>Trinickia</taxon>
    </lineage>
</organism>
<dbReference type="AlphaFoldDB" id="A0A2N7VJL5"/>
<dbReference type="Pfam" id="PF14552">
    <property type="entry name" value="Tautomerase_2"/>
    <property type="match status" value="1"/>
</dbReference>
<dbReference type="RefSeq" id="WP_102612413.1">
    <property type="nucleotide sequence ID" value="NZ_CADIKD010000026.1"/>
</dbReference>
<dbReference type="InterPro" id="IPR037479">
    <property type="entry name" value="Tauto_MSAD"/>
</dbReference>
<dbReference type="EMBL" id="PNYB01000030">
    <property type="protein sequence ID" value="PMS17297.1"/>
    <property type="molecule type" value="Genomic_DNA"/>
</dbReference>
<proteinExistence type="predicted"/>
<accession>A0A2N7VJL5</accession>
<dbReference type="SUPFAM" id="SSF55331">
    <property type="entry name" value="Tautomerase/MIF"/>
    <property type="match status" value="1"/>
</dbReference>